<feature type="transmembrane region" description="Helical" evidence="1">
    <location>
        <begin position="46"/>
        <end position="65"/>
    </location>
</feature>
<organism evidence="2 3">
    <name type="scientific">Zancudomyces culisetae</name>
    <name type="common">Gut fungus</name>
    <name type="synonym">Smittium culisetae</name>
    <dbReference type="NCBI Taxonomy" id="1213189"/>
    <lineage>
        <taxon>Eukaryota</taxon>
        <taxon>Fungi</taxon>
        <taxon>Fungi incertae sedis</taxon>
        <taxon>Zoopagomycota</taxon>
        <taxon>Kickxellomycotina</taxon>
        <taxon>Harpellomycetes</taxon>
        <taxon>Harpellales</taxon>
        <taxon>Legeriomycetaceae</taxon>
        <taxon>Zancudomyces</taxon>
    </lineage>
</organism>
<accession>A0A1R1PZ55</accession>
<protein>
    <submittedName>
        <fullName evidence="2">Uncharacterized protein</fullName>
    </submittedName>
</protein>
<dbReference type="AlphaFoldDB" id="A0A1R1PZ55"/>
<dbReference type="Proteomes" id="UP000188320">
    <property type="component" value="Unassembled WGS sequence"/>
</dbReference>
<sequence>MWKSCSKNHISALSLANLGPAPYLPAFGTTSCLLNASHCFSIRSGILAFMLLNLAIPFTFSRISFSPSISTSSSPGSLVCDLETVSLMLLTNTSKTSLPSSACSICSCDTIGHVLSGGNAIFLIRIFRAILVSTICCISYGKIPLSAISLPGSNSSANENAGIEYPLLPSATFPLKYAIISIAFSNITL</sequence>
<keyword evidence="3" id="KW-1185">Reference proteome</keyword>
<evidence type="ECO:0000256" key="1">
    <source>
        <dbReference type="SAM" id="Phobius"/>
    </source>
</evidence>
<proteinExistence type="predicted"/>
<gene>
    <name evidence="2" type="ORF">AX774_g121</name>
</gene>
<comment type="caution">
    <text evidence="2">The sequence shown here is derived from an EMBL/GenBank/DDBJ whole genome shotgun (WGS) entry which is preliminary data.</text>
</comment>
<keyword evidence="1" id="KW-0472">Membrane</keyword>
<name>A0A1R1PZ55_ZANCU</name>
<dbReference type="EMBL" id="LSSK01000009">
    <property type="protein sequence ID" value="OMH86230.1"/>
    <property type="molecule type" value="Genomic_DNA"/>
</dbReference>
<keyword evidence="1" id="KW-0812">Transmembrane</keyword>
<evidence type="ECO:0000313" key="3">
    <source>
        <dbReference type="Proteomes" id="UP000188320"/>
    </source>
</evidence>
<reference evidence="3" key="1">
    <citation type="submission" date="2017-01" db="EMBL/GenBank/DDBJ databases">
        <authorList>
            <person name="Wang Y."/>
            <person name="White M."/>
            <person name="Kvist S."/>
            <person name="Moncalvo J.-M."/>
        </authorList>
    </citation>
    <scope>NUCLEOTIDE SEQUENCE [LARGE SCALE GENOMIC DNA]</scope>
    <source>
        <strain evidence="3">COL-18-3</strain>
    </source>
</reference>
<evidence type="ECO:0000313" key="2">
    <source>
        <dbReference type="EMBL" id="OMH86230.1"/>
    </source>
</evidence>
<keyword evidence="1" id="KW-1133">Transmembrane helix</keyword>
<dbReference type="PROSITE" id="PS51257">
    <property type="entry name" value="PROKAR_LIPOPROTEIN"/>
    <property type="match status" value="1"/>
</dbReference>